<feature type="compositionally biased region" description="Polar residues" evidence="1">
    <location>
        <begin position="38"/>
        <end position="51"/>
    </location>
</feature>
<feature type="compositionally biased region" description="Low complexity" evidence="1">
    <location>
        <begin position="1"/>
        <end position="37"/>
    </location>
</feature>
<feature type="region of interest" description="Disordered" evidence="1">
    <location>
        <begin position="1"/>
        <end position="78"/>
    </location>
</feature>
<dbReference type="WBParaSite" id="Pan_g13020.t1">
    <property type="protein sequence ID" value="Pan_g13020.t1"/>
    <property type="gene ID" value="Pan_g13020"/>
</dbReference>
<evidence type="ECO:0000256" key="1">
    <source>
        <dbReference type="SAM" id="MobiDB-lite"/>
    </source>
</evidence>
<evidence type="ECO:0000313" key="3">
    <source>
        <dbReference type="WBParaSite" id="Pan_g13020.t1"/>
    </source>
</evidence>
<proteinExistence type="predicted"/>
<feature type="compositionally biased region" description="Polar residues" evidence="1">
    <location>
        <begin position="63"/>
        <end position="74"/>
    </location>
</feature>
<keyword evidence="2" id="KW-1185">Reference proteome</keyword>
<reference evidence="3" key="2">
    <citation type="submission" date="2020-10" db="UniProtKB">
        <authorList>
            <consortium name="WormBaseParasite"/>
        </authorList>
    </citation>
    <scope>IDENTIFICATION</scope>
</reference>
<reference evidence="2" key="1">
    <citation type="journal article" date="2013" name="Genetics">
        <title>The draft genome and transcriptome of Panagrellus redivivus are shaped by the harsh demands of a free-living lifestyle.</title>
        <authorList>
            <person name="Srinivasan J."/>
            <person name="Dillman A.R."/>
            <person name="Macchietto M.G."/>
            <person name="Heikkinen L."/>
            <person name="Lakso M."/>
            <person name="Fracchia K.M."/>
            <person name="Antoshechkin I."/>
            <person name="Mortazavi A."/>
            <person name="Wong G."/>
            <person name="Sternberg P.W."/>
        </authorList>
    </citation>
    <scope>NUCLEOTIDE SEQUENCE [LARGE SCALE GENOMIC DNA]</scope>
    <source>
        <strain evidence="2">MT8872</strain>
    </source>
</reference>
<protein>
    <submittedName>
        <fullName evidence="3">DUF4476 domain-containing protein</fullName>
    </submittedName>
</protein>
<organism evidence="2 3">
    <name type="scientific">Panagrellus redivivus</name>
    <name type="common">Microworm</name>
    <dbReference type="NCBI Taxonomy" id="6233"/>
    <lineage>
        <taxon>Eukaryota</taxon>
        <taxon>Metazoa</taxon>
        <taxon>Ecdysozoa</taxon>
        <taxon>Nematoda</taxon>
        <taxon>Chromadorea</taxon>
        <taxon>Rhabditida</taxon>
        <taxon>Tylenchina</taxon>
        <taxon>Panagrolaimomorpha</taxon>
        <taxon>Panagrolaimoidea</taxon>
        <taxon>Panagrolaimidae</taxon>
        <taxon>Panagrellus</taxon>
    </lineage>
</organism>
<accession>A0A7E4UUY0</accession>
<dbReference type="AlphaFoldDB" id="A0A7E4UUY0"/>
<dbReference type="Proteomes" id="UP000492821">
    <property type="component" value="Unassembled WGS sequence"/>
</dbReference>
<name>A0A7E4UUY0_PANRE</name>
<evidence type="ECO:0000313" key="2">
    <source>
        <dbReference type="Proteomes" id="UP000492821"/>
    </source>
</evidence>
<sequence length="188" mass="20819">MEGHSNKSASPSASSVESKTNGRSTKSSSPSASSVESKTNGRSTKSCSSPVSPDERKIKCRSTKSASSNDVNSAESKDHSFEMMEALPAFKHDMMLTDINEDGLEQYVHPRVTAFQLLDQNVLITKQEIDAFYKAILSYIAKRKCAIFRADVNAIPPQVYHELIAIVERERPSHHVVLKDDIVNVKHK</sequence>